<dbReference type="Gene3D" id="1.10.260.40">
    <property type="entry name" value="lambda repressor-like DNA-binding domains"/>
    <property type="match status" value="1"/>
</dbReference>
<organism evidence="2 3">
    <name type="scientific">Sporomusa ovata</name>
    <dbReference type="NCBI Taxonomy" id="2378"/>
    <lineage>
        <taxon>Bacteria</taxon>
        <taxon>Bacillati</taxon>
        <taxon>Bacillota</taxon>
        <taxon>Negativicutes</taxon>
        <taxon>Selenomonadales</taxon>
        <taxon>Sporomusaceae</taxon>
        <taxon>Sporomusa</taxon>
    </lineage>
</organism>
<evidence type="ECO:0000313" key="3">
    <source>
        <dbReference type="Proteomes" id="UP000049855"/>
    </source>
</evidence>
<name>A0A0U1KW34_9FIRM</name>
<dbReference type="RefSeq" id="WP_021168731.1">
    <property type="nucleotide sequence ID" value="NZ_CTRP01000005.1"/>
</dbReference>
<dbReference type="GO" id="GO:0003677">
    <property type="term" value="F:DNA binding"/>
    <property type="evidence" value="ECO:0007669"/>
    <property type="project" value="InterPro"/>
</dbReference>
<proteinExistence type="predicted"/>
<dbReference type="EMBL" id="CTRP01000005">
    <property type="protein sequence ID" value="CQR71648.1"/>
    <property type="molecule type" value="Genomic_DNA"/>
</dbReference>
<dbReference type="Proteomes" id="UP000049855">
    <property type="component" value="Unassembled WGS sequence"/>
</dbReference>
<dbReference type="SUPFAM" id="SSF47413">
    <property type="entry name" value="lambda repressor-like DNA-binding domains"/>
    <property type="match status" value="1"/>
</dbReference>
<dbReference type="Pfam" id="PF01381">
    <property type="entry name" value="HTH_3"/>
    <property type="match status" value="1"/>
</dbReference>
<protein>
    <submittedName>
        <fullName evidence="2">Repressor</fullName>
    </submittedName>
</protein>
<reference evidence="3" key="1">
    <citation type="submission" date="2015-03" db="EMBL/GenBank/DDBJ databases">
        <authorList>
            <person name="Nijsse Bart"/>
        </authorList>
    </citation>
    <scope>NUCLEOTIDE SEQUENCE [LARGE SCALE GENOMIC DNA]</scope>
</reference>
<dbReference type="CDD" id="cd00093">
    <property type="entry name" value="HTH_XRE"/>
    <property type="match status" value="1"/>
</dbReference>
<dbReference type="PROSITE" id="PS50943">
    <property type="entry name" value="HTH_CROC1"/>
    <property type="match status" value="1"/>
</dbReference>
<evidence type="ECO:0000259" key="1">
    <source>
        <dbReference type="PROSITE" id="PS50943"/>
    </source>
</evidence>
<dbReference type="AlphaFoldDB" id="A0A0U1KW34"/>
<dbReference type="InterPro" id="IPR010982">
    <property type="entry name" value="Lambda_DNA-bd_dom_sf"/>
</dbReference>
<feature type="domain" description="HTH cro/C1-type" evidence="1">
    <location>
        <begin position="7"/>
        <end position="62"/>
    </location>
</feature>
<keyword evidence="3" id="KW-1185">Reference proteome</keyword>
<accession>A0A0U1KW34</accession>
<dbReference type="SMART" id="SM00530">
    <property type="entry name" value="HTH_XRE"/>
    <property type="match status" value="1"/>
</dbReference>
<evidence type="ECO:0000313" key="2">
    <source>
        <dbReference type="EMBL" id="CQR71648.1"/>
    </source>
</evidence>
<dbReference type="InterPro" id="IPR001387">
    <property type="entry name" value="Cro/C1-type_HTH"/>
</dbReference>
<gene>
    <name evidence="2" type="ORF">SpAn4DRAFT_3514</name>
</gene>
<sequence>MSIHERIKARRKECDLSVDDIALELGVSRATVYRYESAEIKNMGIDKIEPLAKVLKTTPEYLMGWIDDPVNYNDPELIADLQGPVLDHFDGDVKKALEFRKAVDEDAISDIRDKNIKTSSKTLPPLTPKDEREIAKDLEAMLAALDDKSGMAAYNDPEDEEDKELLRASLEYSMRLAKQMAKKKFTPKKYRKE</sequence>